<dbReference type="RefSeq" id="WP_154326590.1">
    <property type="nucleotide sequence ID" value="NZ_CP045696.1"/>
</dbReference>
<dbReference type="Proteomes" id="UP000483362">
    <property type="component" value="Unassembled WGS sequence"/>
</dbReference>
<organism evidence="1 2">
    <name type="scientific">Sodaliphilus pleomorphus</name>
    <dbReference type="NCBI Taxonomy" id="2606626"/>
    <lineage>
        <taxon>Bacteria</taxon>
        <taxon>Pseudomonadati</taxon>
        <taxon>Bacteroidota</taxon>
        <taxon>Bacteroidia</taxon>
        <taxon>Bacteroidales</taxon>
        <taxon>Muribaculaceae</taxon>
        <taxon>Sodaliphilus</taxon>
    </lineage>
</organism>
<sequence length="91" mass="10440">MKVNSTNDNSRAGLTLPQLRYQRAMALVKLEMSKEQLASTVFRAKQRASSEGLRGLFMSNIAIKRMKIADYAFLGFKLSQLVFKLWKRRGK</sequence>
<accession>A0A6L5XD57</accession>
<evidence type="ECO:0000313" key="2">
    <source>
        <dbReference type="Proteomes" id="UP000483362"/>
    </source>
</evidence>
<dbReference type="AlphaFoldDB" id="A0A6L5XD57"/>
<gene>
    <name evidence="1" type="ORF">FYJ29_05180</name>
</gene>
<keyword evidence="2" id="KW-1185">Reference proteome</keyword>
<dbReference type="EMBL" id="VULT01000006">
    <property type="protein sequence ID" value="MSS17158.1"/>
    <property type="molecule type" value="Genomic_DNA"/>
</dbReference>
<protein>
    <submittedName>
        <fullName evidence="1">Uncharacterized protein</fullName>
    </submittedName>
</protein>
<proteinExistence type="predicted"/>
<evidence type="ECO:0000313" key="1">
    <source>
        <dbReference type="EMBL" id="MSS17158.1"/>
    </source>
</evidence>
<reference evidence="1 2" key="1">
    <citation type="submission" date="2019-08" db="EMBL/GenBank/DDBJ databases">
        <title>In-depth cultivation of the pig gut microbiome towards novel bacterial diversity and tailored functional studies.</title>
        <authorList>
            <person name="Wylensek D."/>
            <person name="Hitch T.C.A."/>
            <person name="Clavel T."/>
        </authorList>
    </citation>
    <scope>NUCLEOTIDE SEQUENCE [LARGE SCALE GENOMIC DNA]</scope>
    <source>
        <strain evidence="1 2">Oil-RF-744-WCA-WT-10</strain>
    </source>
</reference>
<comment type="caution">
    <text evidence="1">The sequence shown here is derived from an EMBL/GenBank/DDBJ whole genome shotgun (WGS) entry which is preliminary data.</text>
</comment>
<name>A0A6L5XD57_9BACT</name>